<dbReference type="InterPro" id="IPR001647">
    <property type="entry name" value="HTH_TetR"/>
</dbReference>
<dbReference type="OrthoDB" id="881297at2"/>
<comment type="caution">
    <text evidence="4">The sequence shown here is derived from an EMBL/GenBank/DDBJ whole genome shotgun (WGS) entry which is preliminary data.</text>
</comment>
<dbReference type="PRINTS" id="PR00455">
    <property type="entry name" value="HTHTETR"/>
</dbReference>
<evidence type="ECO:0000256" key="2">
    <source>
        <dbReference type="PROSITE-ProRule" id="PRU00335"/>
    </source>
</evidence>
<evidence type="ECO:0000259" key="3">
    <source>
        <dbReference type="PROSITE" id="PS50977"/>
    </source>
</evidence>
<evidence type="ECO:0000313" key="4">
    <source>
        <dbReference type="EMBL" id="KPE52549.1"/>
    </source>
</evidence>
<proteinExistence type="predicted"/>
<dbReference type="InterPro" id="IPR009057">
    <property type="entry name" value="Homeodomain-like_sf"/>
</dbReference>
<reference evidence="4 5" key="1">
    <citation type="journal article" date="2015" name="Genom Data">
        <title>Draft genome sequence of a multidrug-resistant Chryseobacterium indologenes isolate from Malaysia.</title>
        <authorList>
            <person name="Yu C.Y."/>
            <person name="Ang G.Y."/>
            <person name="Cheng H.J."/>
            <person name="Cheong Y.M."/>
            <person name="Yin W.F."/>
            <person name="Chan K.G."/>
        </authorList>
    </citation>
    <scope>NUCLEOTIDE SEQUENCE [LARGE SCALE GENOMIC DNA]</scope>
    <source>
        <strain evidence="4 5">CI_885</strain>
    </source>
</reference>
<accession>A0A0N0ZYG4</accession>
<dbReference type="PATRIC" id="fig|253.9.peg.117"/>
<dbReference type="RefSeq" id="WP_062696104.1">
    <property type="nucleotide sequence ID" value="NZ_LJOD01000001.1"/>
</dbReference>
<dbReference type="Proteomes" id="UP000037953">
    <property type="component" value="Unassembled WGS sequence"/>
</dbReference>
<organism evidence="4 5">
    <name type="scientific">Chryseobacterium indologenes</name>
    <name type="common">Flavobacterium indologenes</name>
    <dbReference type="NCBI Taxonomy" id="253"/>
    <lineage>
        <taxon>Bacteria</taxon>
        <taxon>Pseudomonadati</taxon>
        <taxon>Bacteroidota</taxon>
        <taxon>Flavobacteriia</taxon>
        <taxon>Flavobacteriales</taxon>
        <taxon>Weeksellaceae</taxon>
        <taxon>Chryseobacterium group</taxon>
        <taxon>Chryseobacterium</taxon>
    </lineage>
</organism>
<gene>
    <name evidence="4" type="ORF">AOB46_00540</name>
</gene>
<dbReference type="EMBL" id="LJOD01000001">
    <property type="protein sequence ID" value="KPE52549.1"/>
    <property type="molecule type" value="Genomic_DNA"/>
</dbReference>
<reference evidence="5" key="2">
    <citation type="submission" date="2015-09" db="EMBL/GenBank/DDBJ databases">
        <title>Draft genome sequence of a multidrug-resistant Chryseobacterium indologenes isolate from Malaysia.</title>
        <authorList>
            <person name="Yu C.Y."/>
            <person name="Ang G.Y."/>
            <person name="Chan K.-G."/>
        </authorList>
    </citation>
    <scope>NUCLEOTIDE SEQUENCE [LARGE SCALE GENOMIC DNA]</scope>
    <source>
        <strain evidence="5">CI_885</strain>
    </source>
</reference>
<sequence>MNAKKHKLKIEKVQDYSTRESIIEISSSSFFKYGIHKVSMNDIAEKCGISKKTIYNYYESKHQLVEAILNYNIDEFEEHIKSIQEKSANANKELVLLFEYLIELYKEILPIFINDLKKK</sequence>
<dbReference type="GO" id="GO:0003677">
    <property type="term" value="F:DNA binding"/>
    <property type="evidence" value="ECO:0007669"/>
    <property type="project" value="UniProtKB-UniRule"/>
</dbReference>
<feature type="DNA-binding region" description="H-T-H motif" evidence="2">
    <location>
        <begin position="39"/>
        <end position="58"/>
    </location>
</feature>
<feature type="domain" description="HTH tetR-type" evidence="3">
    <location>
        <begin position="16"/>
        <end position="76"/>
    </location>
</feature>
<keyword evidence="1 2" id="KW-0238">DNA-binding</keyword>
<protein>
    <recommendedName>
        <fullName evidence="3">HTH tetR-type domain-containing protein</fullName>
    </recommendedName>
</protein>
<dbReference type="PANTHER" id="PTHR43479">
    <property type="entry name" value="ACREF/ENVCD OPERON REPRESSOR-RELATED"/>
    <property type="match status" value="1"/>
</dbReference>
<dbReference type="Pfam" id="PF00440">
    <property type="entry name" value="TetR_N"/>
    <property type="match status" value="1"/>
</dbReference>
<evidence type="ECO:0000256" key="1">
    <source>
        <dbReference type="ARBA" id="ARBA00023125"/>
    </source>
</evidence>
<name>A0A0N0ZYG4_CHRID</name>
<evidence type="ECO:0000313" key="5">
    <source>
        <dbReference type="Proteomes" id="UP000037953"/>
    </source>
</evidence>
<dbReference type="SUPFAM" id="SSF46689">
    <property type="entry name" value="Homeodomain-like"/>
    <property type="match status" value="1"/>
</dbReference>
<dbReference type="AlphaFoldDB" id="A0A0N0ZYG4"/>
<dbReference type="Gene3D" id="1.10.357.10">
    <property type="entry name" value="Tetracycline Repressor, domain 2"/>
    <property type="match status" value="1"/>
</dbReference>
<dbReference type="PANTHER" id="PTHR43479:SF11">
    <property type="entry name" value="ACREF_ENVCD OPERON REPRESSOR-RELATED"/>
    <property type="match status" value="1"/>
</dbReference>
<dbReference type="PROSITE" id="PS50977">
    <property type="entry name" value="HTH_TETR_2"/>
    <property type="match status" value="1"/>
</dbReference>
<dbReference type="InterPro" id="IPR050624">
    <property type="entry name" value="HTH-type_Tx_Regulator"/>
</dbReference>